<gene>
    <name evidence="6" type="ORF">FRD01_23670</name>
</gene>
<proteinExistence type="predicted"/>
<evidence type="ECO:0000256" key="5">
    <source>
        <dbReference type="ARBA" id="ARBA00023049"/>
    </source>
</evidence>
<dbReference type="PANTHER" id="PTHR34858:SF1">
    <property type="entry name" value="CYSO-CYSTEINE PEPTIDASE"/>
    <property type="match status" value="1"/>
</dbReference>
<evidence type="ECO:0008006" key="8">
    <source>
        <dbReference type="Google" id="ProtNLM"/>
    </source>
</evidence>
<keyword evidence="3" id="KW-0378">Hydrolase</keyword>
<dbReference type="EMBL" id="CP042467">
    <property type="protein sequence ID" value="QED30177.1"/>
    <property type="molecule type" value="Genomic_DNA"/>
</dbReference>
<dbReference type="KEGG" id="bbae:FRD01_23670"/>
<dbReference type="PANTHER" id="PTHR34858">
    <property type="entry name" value="CYSO-CYSTEINE PEPTIDASE"/>
    <property type="match status" value="1"/>
</dbReference>
<keyword evidence="7" id="KW-1185">Reference proteome</keyword>
<dbReference type="InterPro" id="IPR051929">
    <property type="entry name" value="VirAsm_ModProt"/>
</dbReference>
<dbReference type="GO" id="GO:0008270">
    <property type="term" value="F:zinc ion binding"/>
    <property type="evidence" value="ECO:0007669"/>
    <property type="project" value="TreeGrafter"/>
</dbReference>
<organism evidence="6 7">
    <name type="scientific">Microvenator marinus</name>
    <dbReference type="NCBI Taxonomy" id="2600177"/>
    <lineage>
        <taxon>Bacteria</taxon>
        <taxon>Deltaproteobacteria</taxon>
        <taxon>Bradymonadales</taxon>
        <taxon>Microvenatoraceae</taxon>
        <taxon>Microvenator</taxon>
    </lineage>
</organism>
<dbReference type="OrthoDB" id="9802958at2"/>
<sequence>MNPSALLEWTLDSGVVKELEAAWPLEGCGFIVETEMGLAWVKAKNCSTTPQEDFELSPEEVIGVLEARGLVAIVHSHRGASTLSSKDIMGATFASPQGREPFYPGILWLVIGIRDGRVEEGSVWKINGSKGEGSLAGNAERLAFMSCL</sequence>
<keyword evidence="1" id="KW-0645">Protease</keyword>
<keyword evidence="4" id="KW-0862">Zinc</keyword>
<keyword evidence="5" id="KW-0482">Metalloprotease</keyword>
<keyword evidence="2" id="KW-0479">Metal-binding</keyword>
<dbReference type="RefSeq" id="WP_146963638.1">
    <property type="nucleotide sequence ID" value="NZ_CP042467.1"/>
</dbReference>
<evidence type="ECO:0000256" key="4">
    <source>
        <dbReference type="ARBA" id="ARBA00022833"/>
    </source>
</evidence>
<evidence type="ECO:0000256" key="2">
    <source>
        <dbReference type="ARBA" id="ARBA00022723"/>
    </source>
</evidence>
<protein>
    <recommendedName>
        <fullName evidence="8">JAB domain-containing protein</fullName>
    </recommendedName>
</protein>
<evidence type="ECO:0000313" key="6">
    <source>
        <dbReference type="EMBL" id="QED30177.1"/>
    </source>
</evidence>
<evidence type="ECO:0000256" key="1">
    <source>
        <dbReference type="ARBA" id="ARBA00022670"/>
    </source>
</evidence>
<dbReference type="AlphaFoldDB" id="A0A5B8XYB6"/>
<evidence type="ECO:0000313" key="7">
    <source>
        <dbReference type="Proteomes" id="UP000321595"/>
    </source>
</evidence>
<dbReference type="GO" id="GO:0008235">
    <property type="term" value="F:metalloexopeptidase activity"/>
    <property type="evidence" value="ECO:0007669"/>
    <property type="project" value="TreeGrafter"/>
</dbReference>
<dbReference type="Proteomes" id="UP000321595">
    <property type="component" value="Chromosome"/>
</dbReference>
<dbReference type="GO" id="GO:0006508">
    <property type="term" value="P:proteolysis"/>
    <property type="evidence" value="ECO:0007669"/>
    <property type="project" value="UniProtKB-KW"/>
</dbReference>
<dbReference type="Gene3D" id="3.40.140.10">
    <property type="entry name" value="Cytidine Deaminase, domain 2"/>
    <property type="match status" value="1"/>
</dbReference>
<reference evidence="6 7" key="1">
    <citation type="submission" date="2019-08" db="EMBL/GenBank/DDBJ databases">
        <authorList>
            <person name="Liang Q."/>
        </authorList>
    </citation>
    <scope>NUCLEOTIDE SEQUENCE [LARGE SCALE GENOMIC DNA]</scope>
    <source>
        <strain evidence="6 7">V1718</strain>
    </source>
</reference>
<name>A0A5B8XYB6_9DELT</name>
<evidence type="ECO:0000256" key="3">
    <source>
        <dbReference type="ARBA" id="ARBA00022801"/>
    </source>
</evidence>
<accession>A0A5B8XYB6</accession>
<dbReference type="SUPFAM" id="SSF102712">
    <property type="entry name" value="JAB1/MPN domain"/>
    <property type="match status" value="1"/>
</dbReference>